<evidence type="ECO:0000313" key="3">
    <source>
        <dbReference type="Proteomes" id="UP000521943"/>
    </source>
</evidence>
<reference evidence="2 3" key="1">
    <citation type="submission" date="2020-07" db="EMBL/GenBank/DDBJ databases">
        <title>Comparative genomics of pyrophilous fungi reveals a link between fire events and developmental genes.</title>
        <authorList>
            <consortium name="DOE Joint Genome Institute"/>
            <person name="Steindorff A.S."/>
            <person name="Carver A."/>
            <person name="Calhoun S."/>
            <person name="Stillman K."/>
            <person name="Liu H."/>
            <person name="Lipzen A."/>
            <person name="Pangilinan J."/>
            <person name="Labutti K."/>
            <person name="Bruns T.D."/>
            <person name="Grigoriev I.V."/>
        </authorList>
    </citation>
    <scope>NUCLEOTIDE SEQUENCE [LARGE SCALE GENOMIC DNA]</scope>
    <source>
        <strain evidence="2 3">CBS 144469</strain>
    </source>
</reference>
<dbReference type="EMBL" id="JACGCI010000018">
    <property type="protein sequence ID" value="KAF6758699.1"/>
    <property type="molecule type" value="Genomic_DNA"/>
</dbReference>
<accession>A0A8H6I6A6</accession>
<evidence type="ECO:0000256" key="1">
    <source>
        <dbReference type="SAM" id="SignalP"/>
    </source>
</evidence>
<gene>
    <name evidence="2" type="ORF">DFP72DRAFT_887986</name>
</gene>
<protein>
    <recommendedName>
        <fullName evidence="4">Secreted protein</fullName>
    </recommendedName>
</protein>
<evidence type="ECO:0008006" key="4">
    <source>
        <dbReference type="Google" id="ProtNLM"/>
    </source>
</evidence>
<sequence>MNALNCLVLSVSLALMAAECSAVYLSSRAFSATIAASTPDTVEGSSVRAIGPTSLGTTTLISIHREESRRLEQGGR</sequence>
<dbReference type="AlphaFoldDB" id="A0A8H6I6A6"/>
<feature type="chain" id="PRO_5034202167" description="Secreted protein" evidence="1">
    <location>
        <begin position="23"/>
        <end position="76"/>
    </location>
</feature>
<keyword evidence="3" id="KW-1185">Reference proteome</keyword>
<feature type="signal peptide" evidence="1">
    <location>
        <begin position="1"/>
        <end position="22"/>
    </location>
</feature>
<organism evidence="2 3">
    <name type="scientific">Ephemerocybe angulata</name>
    <dbReference type="NCBI Taxonomy" id="980116"/>
    <lineage>
        <taxon>Eukaryota</taxon>
        <taxon>Fungi</taxon>
        <taxon>Dikarya</taxon>
        <taxon>Basidiomycota</taxon>
        <taxon>Agaricomycotina</taxon>
        <taxon>Agaricomycetes</taxon>
        <taxon>Agaricomycetidae</taxon>
        <taxon>Agaricales</taxon>
        <taxon>Agaricineae</taxon>
        <taxon>Psathyrellaceae</taxon>
        <taxon>Ephemerocybe</taxon>
    </lineage>
</organism>
<comment type="caution">
    <text evidence="2">The sequence shown here is derived from an EMBL/GenBank/DDBJ whole genome shotgun (WGS) entry which is preliminary data.</text>
</comment>
<name>A0A8H6I6A6_9AGAR</name>
<dbReference type="Proteomes" id="UP000521943">
    <property type="component" value="Unassembled WGS sequence"/>
</dbReference>
<evidence type="ECO:0000313" key="2">
    <source>
        <dbReference type="EMBL" id="KAF6758699.1"/>
    </source>
</evidence>
<proteinExistence type="predicted"/>
<keyword evidence="1" id="KW-0732">Signal</keyword>